<evidence type="ECO:0000313" key="2">
    <source>
        <dbReference type="Proteomes" id="UP000291189"/>
    </source>
</evidence>
<accession>A0A4Q5IV83</accession>
<dbReference type="Proteomes" id="UP000291189">
    <property type="component" value="Unassembled WGS sequence"/>
</dbReference>
<organism evidence="1 2">
    <name type="scientific">Nocardioides iriomotensis</name>
    <dbReference type="NCBI Taxonomy" id="715784"/>
    <lineage>
        <taxon>Bacteria</taxon>
        <taxon>Bacillati</taxon>
        <taxon>Actinomycetota</taxon>
        <taxon>Actinomycetes</taxon>
        <taxon>Propionibacteriales</taxon>
        <taxon>Nocardioidaceae</taxon>
        <taxon>Nocardioides</taxon>
    </lineage>
</organism>
<gene>
    <name evidence="1" type="ORF">ETU37_18915</name>
</gene>
<dbReference type="PANTHER" id="PTHR36454:SF1">
    <property type="entry name" value="DUF1015 DOMAIN-CONTAINING PROTEIN"/>
    <property type="match status" value="1"/>
</dbReference>
<name>A0A4Q5IV83_9ACTN</name>
<dbReference type="Pfam" id="PF06245">
    <property type="entry name" value="DUF1015"/>
    <property type="match status" value="1"/>
</dbReference>
<evidence type="ECO:0000313" key="1">
    <source>
        <dbReference type="EMBL" id="RYU09910.1"/>
    </source>
</evidence>
<dbReference type="InterPro" id="IPR008323">
    <property type="entry name" value="UCP033563"/>
</dbReference>
<proteinExistence type="predicted"/>
<dbReference type="OrthoDB" id="9781616at2"/>
<dbReference type="EMBL" id="SDPU01000034">
    <property type="protein sequence ID" value="RYU09910.1"/>
    <property type="molecule type" value="Genomic_DNA"/>
</dbReference>
<dbReference type="PANTHER" id="PTHR36454">
    <property type="entry name" value="LMO2823 PROTEIN"/>
    <property type="match status" value="1"/>
</dbReference>
<keyword evidence="2" id="KW-1185">Reference proteome</keyword>
<protein>
    <submittedName>
        <fullName evidence="1">DUF1015 family protein</fullName>
    </submittedName>
</protein>
<dbReference type="RefSeq" id="WP_129988907.1">
    <property type="nucleotide sequence ID" value="NZ_SDPU01000034.1"/>
</dbReference>
<comment type="caution">
    <text evidence="1">The sequence shown here is derived from an EMBL/GenBank/DDBJ whole genome shotgun (WGS) entry which is preliminary data.</text>
</comment>
<dbReference type="AlphaFoldDB" id="A0A4Q5IV83"/>
<reference evidence="1 2" key="1">
    <citation type="submission" date="2019-01" db="EMBL/GenBank/DDBJ databases">
        <title>Nocardioides guangzhouensis sp. nov., an actinobacterium isolated from soil.</title>
        <authorList>
            <person name="Fu Y."/>
            <person name="Cai Y."/>
            <person name="Lin Z."/>
            <person name="Chen P."/>
        </authorList>
    </citation>
    <scope>NUCLEOTIDE SEQUENCE [LARGE SCALE GENOMIC DNA]</scope>
    <source>
        <strain evidence="1 2">NBRC 105384</strain>
    </source>
</reference>
<sequence>MTAAADAGGAPGPVRPFTARVVRQEWAARAVTPMVDALHLQRDRPSVDLPPSAYSPATRAVYVYRIRRAGTDHVGVVADVALRSFAEGRVRGHEAVEPHRVDALVSVYADQPGRAEPVALLHGCGASFAARVDDVVRGEPLLDFAGPDGLEHTLWQVHAEPQAAGLLAPLGEGVHYVADGHHRVAARLRAWDTAGHPADAGVLCVLYPLDGLALSSFHRRVVGPVDGDALLAAAATRFTVTATTGPSGTDGVDLYVAGRWHHLAVGAERAHGVAGLDVTLLQDRLLGPALGIDGPGDPRLEVHPDHVALDALVARCDADGGALFLLRPPALRALTEVADLGQVMPPKSTYFAPKPCAGIFQL</sequence>